<protein>
    <submittedName>
        <fullName evidence="1">Uncharacterized protein</fullName>
    </submittedName>
</protein>
<sequence length="102" mass="11046">MLGLAGGTVVVPACIARVDTIRNILQDVWPSLPLPAAPWGSSCPRERPSPRQAPTNASLMLHTRRQPVCRADVFAGGSKGHEKRYAMRSPEACCFCSAHIFC</sequence>
<dbReference type="AlphaFoldDB" id="A0A7R9YSA4"/>
<name>A0A7R9YSA4_9CHLO</name>
<reference evidence="1" key="1">
    <citation type="submission" date="2021-01" db="EMBL/GenBank/DDBJ databases">
        <authorList>
            <person name="Corre E."/>
            <person name="Pelletier E."/>
            <person name="Niang G."/>
            <person name="Scheremetjew M."/>
            <person name="Finn R."/>
            <person name="Kale V."/>
            <person name="Holt S."/>
            <person name="Cochrane G."/>
            <person name="Meng A."/>
            <person name="Brown T."/>
            <person name="Cohen L."/>
        </authorList>
    </citation>
    <scope>NUCLEOTIDE SEQUENCE</scope>
    <source>
        <strain evidence="1">CCMP219</strain>
    </source>
</reference>
<accession>A0A7R9YSA4</accession>
<organism evidence="1">
    <name type="scientific">Chlamydomonas euryale</name>
    <dbReference type="NCBI Taxonomy" id="1486919"/>
    <lineage>
        <taxon>Eukaryota</taxon>
        <taxon>Viridiplantae</taxon>
        <taxon>Chlorophyta</taxon>
        <taxon>core chlorophytes</taxon>
        <taxon>Chlorophyceae</taxon>
        <taxon>CS clade</taxon>
        <taxon>Chlamydomonadales</taxon>
        <taxon>Chlamydomonadaceae</taxon>
        <taxon>Chlamydomonas</taxon>
    </lineage>
</organism>
<dbReference type="EMBL" id="HBEC01005397">
    <property type="protein sequence ID" value="CAD8282423.1"/>
    <property type="molecule type" value="Transcribed_RNA"/>
</dbReference>
<evidence type="ECO:0000313" key="1">
    <source>
        <dbReference type="EMBL" id="CAD8282423.1"/>
    </source>
</evidence>
<proteinExistence type="predicted"/>
<gene>
    <name evidence="1" type="ORF">CEUR00632_LOCUS2458</name>
</gene>